<keyword evidence="3" id="KW-1185">Reference proteome</keyword>
<sequence>MNVKMLLFTLCVVVSSMASAADKSKQSKKIDVKCHVELYGGLESIYFASVPENKLNKLDVSLSNRKIATVYSKQKQQVYRVFECAKLTEAFSSAKARNLFAKYPR</sequence>
<name>A0A1H7FV97_9GAMM</name>
<evidence type="ECO:0000313" key="3">
    <source>
        <dbReference type="Proteomes" id="UP000199297"/>
    </source>
</evidence>
<dbReference type="OrthoDB" id="6227963at2"/>
<dbReference type="InterPro" id="IPR049848">
    <property type="entry name" value="TapY2-like"/>
</dbReference>
<dbReference type="RefSeq" id="WP_085283223.1">
    <property type="nucleotide sequence ID" value="NZ_FOBI01000001.1"/>
</dbReference>
<reference evidence="3" key="1">
    <citation type="submission" date="2016-10" db="EMBL/GenBank/DDBJ databases">
        <authorList>
            <person name="Varghese N."/>
            <person name="Submissions S."/>
        </authorList>
    </citation>
    <scope>NUCLEOTIDE SEQUENCE [LARGE SCALE GENOMIC DNA]</scope>
    <source>
        <strain evidence="3">CGMCC 1.9127</strain>
    </source>
</reference>
<dbReference type="AlphaFoldDB" id="A0A1H7FV97"/>
<proteinExistence type="predicted"/>
<keyword evidence="1" id="KW-0732">Signal</keyword>
<organism evidence="2 3">
    <name type="scientific">Colwellia chukchiensis</name>
    <dbReference type="NCBI Taxonomy" id="641665"/>
    <lineage>
        <taxon>Bacteria</taxon>
        <taxon>Pseudomonadati</taxon>
        <taxon>Pseudomonadota</taxon>
        <taxon>Gammaproteobacteria</taxon>
        <taxon>Alteromonadales</taxon>
        <taxon>Colwelliaceae</taxon>
        <taxon>Colwellia</taxon>
    </lineage>
</organism>
<feature type="signal peptide" evidence="1">
    <location>
        <begin position="1"/>
        <end position="20"/>
    </location>
</feature>
<accession>A0A1H7FV97</accession>
<dbReference type="NCBIfam" id="NF038109">
    <property type="entry name" value="tapY2_fam"/>
    <property type="match status" value="1"/>
</dbReference>
<feature type="chain" id="PRO_5011645554" evidence="1">
    <location>
        <begin position="21"/>
        <end position="105"/>
    </location>
</feature>
<gene>
    <name evidence="2" type="ORF">SAMN05216262_10112</name>
</gene>
<dbReference type="STRING" id="641665.GCA_002104455_00690"/>
<evidence type="ECO:0000256" key="1">
    <source>
        <dbReference type="SAM" id="SignalP"/>
    </source>
</evidence>
<protein>
    <submittedName>
        <fullName evidence="2">Uncharacterized protein</fullName>
    </submittedName>
</protein>
<dbReference type="Proteomes" id="UP000199297">
    <property type="component" value="Unassembled WGS sequence"/>
</dbReference>
<dbReference type="EMBL" id="FOBI01000001">
    <property type="protein sequence ID" value="SEK30016.1"/>
    <property type="molecule type" value="Genomic_DNA"/>
</dbReference>
<evidence type="ECO:0000313" key="2">
    <source>
        <dbReference type="EMBL" id="SEK30016.1"/>
    </source>
</evidence>